<reference evidence="1" key="1">
    <citation type="submission" date="2023-10" db="EMBL/GenBank/DDBJ databases">
        <title>Genome assembly of Pristionchus species.</title>
        <authorList>
            <person name="Yoshida K."/>
            <person name="Sommer R.J."/>
        </authorList>
    </citation>
    <scope>NUCLEOTIDE SEQUENCE</scope>
    <source>
        <strain evidence="1">RS5133</strain>
    </source>
</reference>
<feature type="non-terminal residue" evidence="1">
    <location>
        <position position="108"/>
    </location>
</feature>
<dbReference type="AlphaFoldDB" id="A0AAV5WTH8"/>
<dbReference type="EMBL" id="BTSY01000006">
    <property type="protein sequence ID" value="GMT33870.1"/>
    <property type="molecule type" value="Genomic_DNA"/>
</dbReference>
<feature type="non-terminal residue" evidence="1">
    <location>
        <position position="1"/>
    </location>
</feature>
<sequence>QNDTLIVGCESRNGKVTVKHEPNMTNKYKPVLYEDYSHFAPKHALCAVTIDKFNKFLVNVVLKSLNIKSILKFYPVNSASTPNPIKFTGLPHGQIPYSSNAANIFAGA</sequence>
<accession>A0AAV5WTH8</accession>
<organism evidence="1 2">
    <name type="scientific">Pristionchus fissidentatus</name>
    <dbReference type="NCBI Taxonomy" id="1538716"/>
    <lineage>
        <taxon>Eukaryota</taxon>
        <taxon>Metazoa</taxon>
        <taxon>Ecdysozoa</taxon>
        <taxon>Nematoda</taxon>
        <taxon>Chromadorea</taxon>
        <taxon>Rhabditida</taxon>
        <taxon>Rhabditina</taxon>
        <taxon>Diplogasteromorpha</taxon>
        <taxon>Diplogasteroidea</taxon>
        <taxon>Neodiplogasteridae</taxon>
        <taxon>Pristionchus</taxon>
    </lineage>
</organism>
<protein>
    <submittedName>
        <fullName evidence="1">Uncharacterized protein</fullName>
    </submittedName>
</protein>
<keyword evidence="2" id="KW-1185">Reference proteome</keyword>
<dbReference type="Proteomes" id="UP001432322">
    <property type="component" value="Unassembled WGS sequence"/>
</dbReference>
<evidence type="ECO:0000313" key="1">
    <source>
        <dbReference type="EMBL" id="GMT33870.1"/>
    </source>
</evidence>
<comment type="caution">
    <text evidence="1">The sequence shown here is derived from an EMBL/GenBank/DDBJ whole genome shotgun (WGS) entry which is preliminary data.</text>
</comment>
<gene>
    <name evidence="1" type="ORF">PFISCL1PPCAC_25167</name>
</gene>
<evidence type="ECO:0000313" key="2">
    <source>
        <dbReference type="Proteomes" id="UP001432322"/>
    </source>
</evidence>
<proteinExistence type="predicted"/>
<name>A0AAV5WTH8_9BILA</name>